<evidence type="ECO:0000313" key="5">
    <source>
        <dbReference type="Proteomes" id="UP001322277"/>
    </source>
</evidence>
<dbReference type="Gene3D" id="2.60.34.10">
    <property type="entry name" value="Substrate Binding Domain Of DNAk, Chain A, domain 1"/>
    <property type="match status" value="1"/>
</dbReference>
<dbReference type="Gene3D" id="3.30.420.40">
    <property type="match status" value="4"/>
</dbReference>
<evidence type="ECO:0000256" key="3">
    <source>
        <dbReference type="ARBA" id="ARBA00022840"/>
    </source>
</evidence>
<evidence type="ECO:0000256" key="2">
    <source>
        <dbReference type="ARBA" id="ARBA00022741"/>
    </source>
</evidence>
<comment type="similarity">
    <text evidence="1">Belongs to the heat shock protein 70 family.</text>
</comment>
<dbReference type="RefSeq" id="XP_062780048.1">
    <property type="nucleotide sequence ID" value="XM_062923997.1"/>
</dbReference>
<keyword evidence="5" id="KW-1185">Reference proteome</keyword>
<organism evidence="4 5">
    <name type="scientific">Colletotrichum destructivum</name>
    <dbReference type="NCBI Taxonomy" id="34406"/>
    <lineage>
        <taxon>Eukaryota</taxon>
        <taxon>Fungi</taxon>
        <taxon>Dikarya</taxon>
        <taxon>Ascomycota</taxon>
        <taxon>Pezizomycotina</taxon>
        <taxon>Sordariomycetes</taxon>
        <taxon>Hypocreomycetidae</taxon>
        <taxon>Glomerellales</taxon>
        <taxon>Glomerellaceae</taxon>
        <taxon>Colletotrichum</taxon>
        <taxon>Colletotrichum destructivum species complex</taxon>
    </lineage>
</organism>
<dbReference type="Proteomes" id="UP001322277">
    <property type="component" value="Chromosome 5"/>
</dbReference>
<dbReference type="GO" id="GO:0140662">
    <property type="term" value="F:ATP-dependent protein folding chaperone"/>
    <property type="evidence" value="ECO:0007669"/>
    <property type="project" value="InterPro"/>
</dbReference>
<dbReference type="FunFam" id="3.30.420.40:FF:000028">
    <property type="entry name" value="heat shock 70 kDa protein-like"/>
    <property type="match status" value="1"/>
</dbReference>
<proteinExistence type="inferred from homology"/>
<dbReference type="AlphaFoldDB" id="A0AAX4IJ06"/>
<keyword evidence="4" id="KW-0346">Stress response</keyword>
<dbReference type="EMBL" id="CP137309">
    <property type="protein sequence ID" value="WQF82824.1"/>
    <property type="molecule type" value="Genomic_DNA"/>
</dbReference>
<dbReference type="InterPro" id="IPR043129">
    <property type="entry name" value="ATPase_NBD"/>
</dbReference>
<accession>A0AAX4IJ06</accession>
<dbReference type="SUPFAM" id="SSF53067">
    <property type="entry name" value="Actin-like ATPase domain"/>
    <property type="match status" value="2"/>
</dbReference>
<dbReference type="PANTHER" id="PTHR19375">
    <property type="entry name" value="HEAT SHOCK PROTEIN 70KDA"/>
    <property type="match status" value="1"/>
</dbReference>
<dbReference type="KEGG" id="cdet:87944341"/>
<keyword evidence="2" id="KW-0547">Nucleotide-binding</keyword>
<dbReference type="InterPro" id="IPR029047">
    <property type="entry name" value="HSP70_peptide-bd_sf"/>
</dbReference>
<dbReference type="SUPFAM" id="SSF100920">
    <property type="entry name" value="Heat shock protein 70kD (HSP70), peptide-binding domain"/>
    <property type="match status" value="1"/>
</dbReference>
<dbReference type="GO" id="GO:0005524">
    <property type="term" value="F:ATP binding"/>
    <property type="evidence" value="ECO:0007669"/>
    <property type="project" value="UniProtKB-KW"/>
</dbReference>
<dbReference type="GeneID" id="87944341"/>
<dbReference type="InterPro" id="IPR013126">
    <property type="entry name" value="Hsp_70_fam"/>
</dbReference>
<evidence type="ECO:0000313" key="4">
    <source>
        <dbReference type="EMBL" id="WQF82824.1"/>
    </source>
</evidence>
<dbReference type="PRINTS" id="PR00301">
    <property type="entry name" value="HEATSHOCK70"/>
</dbReference>
<protein>
    <submittedName>
        <fullName evidence="4">Heat shock protein 70 family</fullName>
    </submittedName>
</protein>
<reference evidence="5" key="1">
    <citation type="journal article" date="2023" name="bioRxiv">
        <title>Complete genome of the Medicago anthracnose fungus, Colletotrichum destructivum, reveals a mini-chromosome-like region within a core chromosome.</title>
        <authorList>
            <person name="Lapalu N."/>
            <person name="Simon A."/>
            <person name="Lu A."/>
            <person name="Plaumann P.-L."/>
            <person name="Amselem J."/>
            <person name="Pigne S."/>
            <person name="Auger A."/>
            <person name="Koch C."/>
            <person name="Dallery J.-F."/>
            <person name="O'Connell R.J."/>
        </authorList>
    </citation>
    <scope>NUCLEOTIDE SEQUENCE [LARGE SCALE GENOMIC DNA]</scope>
    <source>
        <strain evidence="5">CBS 520.97</strain>
    </source>
</reference>
<dbReference type="Pfam" id="PF00012">
    <property type="entry name" value="HSP70"/>
    <property type="match status" value="2"/>
</dbReference>
<name>A0AAX4IJ06_9PEZI</name>
<gene>
    <name evidence="4" type="ORF">CDEST_07838</name>
</gene>
<evidence type="ECO:0000256" key="1">
    <source>
        <dbReference type="ARBA" id="ARBA00007381"/>
    </source>
</evidence>
<keyword evidence="3" id="KW-0067">ATP-binding</keyword>
<dbReference type="Gene3D" id="3.30.30.30">
    <property type="match status" value="1"/>
</dbReference>
<sequence length="442" mass="48767">MLTSRRSMVCETAEPEYFMHARIKNPGPSNSSADNSSKIHILQDALSDILKELRGIAETWAQDSINFAVVAVPTYFTEDDRNAVRQAGDSIGLDVIRIVNASTAAGIAYGIDKSDDFVHVVFLELGRESFEVSVVEVDMGVFDHHTTVSDLELGKKIGGLVEDQKARGNHHFRADETSLLEQTLVSVERAIQEANLTKTDIAHVVVTGEYTRAREFRGIMETYFNGKRLAVLDDQGDSRLEPENLDHDEAVTFGVAVLADILAGHERHSDILGRFSLQPRTLSVETVGGEALRVFQRWTMLPASKTLHLTTPVDGQTIVVISVFQGEVPEVRKNDEVVSLRLDCVPPAPRGIPKVTLVLDIYSDDVGNLKLNATAHFVGANEDCRDGATAVLHDFSAVDSITSEEFELEAAYAYDRTGSELPRVCVNRQSRLEQHYITTEGF</sequence>